<feature type="domain" description="Response regulatory" evidence="8">
    <location>
        <begin position="5"/>
        <end position="118"/>
    </location>
</feature>
<evidence type="ECO:0000256" key="7">
    <source>
        <dbReference type="PROSITE-ProRule" id="PRU01091"/>
    </source>
</evidence>
<dbReference type="PROSITE" id="PS51755">
    <property type="entry name" value="OMPR_PHOB"/>
    <property type="match status" value="1"/>
</dbReference>
<dbReference type="STRING" id="1229521.D791_01109"/>
<dbReference type="Pfam" id="PF00072">
    <property type="entry name" value="Response_reg"/>
    <property type="match status" value="1"/>
</dbReference>
<dbReference type="GO" id="GO:0000156">
    <property type="term" value="F:phosphorelay response regulator activity"/>
    <property type="evidence" value="ECO:0007669"/>
    <property type="project" value="TreeGrafter"/>
</dbReference>
<dbReference type="SUPFAM" id="SSF46894">
    <property type="entry name" value="C-terminal effector domain of the bipartite response regulators"/>
    <property type="match status" value="1"/>
</dbReference>
<dbReference type="GO" id="GO:0006355">
    <property type="term" value="P:regulation of DNA-templated transcription"/>
    <property type="evidence" value="ECO:0007669"/>
    <property type="project" value="InterPro"/>
</dbReference>
<dbReference type="InterPro" id="IPR016032">
    <property type="entry name" value="Sig_transdc_resp-reg_C-effctor"/>
</dbReference>
<dbReference type="PANTHER" id="PTHR48111:SF1">
    <property type="entry name" value="TWO-COMPONENT RESPONSE REGULATOR ORR33"/>
    <property type="match status" value="1"/>
</dbReference>
<accession>W9VP13</accession>
<keyword evidence="3" id="KW-0805">Transcription regulation</keyword>
<dbReference type="InterPro" id="IPR001789">
    <property type="entry name" value="Sig_transdc_resp-reg_receiver"/>
</dbReference>
<dbReference type="SUPFAM" id="SSF52172">
    <property type="entry name" value="CheY-like"/>
    <property type="match status" value="1"/>
</dbReference>
<dbReference type="PROSITE" id="PS50110">
    <property type="entry name" value="RESPONSE_REGULATORY"/>
    <property type="match status" value="1"/>
</dbReference>
<comment type="caution">
    <text evidence="10">The sequence shown here is derived from an EMBL/GenBank/DDBJ whole genome shotgun (WGS) entry which is preliminary data.</text>
</comment>
<evidence type="ECO:0000259" key="9">
    <source>
        <dbReference type="PROSITE" id="PS51755"/>
    </source>
</evidence>
<dbReference type="InterPro" id="IPR011006">
    <property type="entry name" value="CheY-like_superfamily"/>
</dbReference>
<evidence type="ECO:0000256" key="3">
    <source>
        <dbReference type="ARBA" id="ARBA00023015"/>
    </source>
</evidence>
<evidence type="ECO:0000256" key="1">
    <source>
        <dbReference type="ARBA" id="ARBA00022553"/>
    </source>
</evidence>
<gene>
    <name evidence="10" type="primary">yycF_2</name>
    <name evidence="10" type="ORF">D791_01109</name>
</gene>
<evidence type="ECO:0000313" key="10">
    <source>
        <dbReference type="EMBL" id="EXJ12220.1"/>
    </source>
</evidence>
<evidence type="ECO:0000256" key="5">
    <source>
        <dbReference type="ARBA" id="ARBA00023163"/>
    </source>
</evidence>
<feature type="DNA-binding region" description="OmpR/PhoB-type" evidence="7">
    <location>
        <begin position="139"/>
        <end position="238"/>
    </location>
</feature>
<dbReference type="InterPro" id="IPR001867">
    <property type="entry name" value="OmpR/PhoB-type_DNA-bd"/>
</dbReference>
<evidence type="ECO:0000259" key="8">
    <source>
        <dbReference type="PROSITE" id="PS50110"/>
    </source>
</evidence>
<keyword evidence="5" id="KW-0804">Transcription</keyword>
<dbReference type="AlphaFoldDB" id="W9VP13"/>
<protein>
    <submittedName>
        <fullName evidence="10">Transcriptional regulatory protein YycF</fullName>
    </submittedName>
</protein>
<keyword evidence="1 6" id="KW-0597">Phosphoprotein</keyword>
<dbReference type="RefSeq" id="WP_036508583.1">
    <property type="nucleotide sequence ID" value="NZ_AONB01000003.1"/>
</dbReference>
<dbReference type="GO" id="GO:0032993">
    <property type="term" value="C:protein-DNA complex"/>
    <property type="evidence" value="ECO:0007669"/>
    <property type="project" value="TreeGrafter"/>
</dbReference>
<keyword evidence="4 7" id="KW-0238">DNA-binding</keyword>
<dbReference type="GO" id="GO:0000976">
    <property type="term" value="F:transcription cis-regulatory region binding"/>
    <property type="evidence" value="ECO:0007669"/>
    <property type="project" value="TreeGrafter"/>
</dbReference>
<proteinExistence type="predicted"/>
<sequence length="242" mass="27223">MQGKRILLLEDDHHLTGIVSEFLQNYGYEVTVTHTGKAFSDQLVSAQFDLIIMDLNLPDADGIELLCSMRQHHNMLVFIVSGRQGSTVRLDCFEKGADAYITKPFSLLELELQVRNALVRQDRYAQPDASSPQDAKAIHQYPLFDGWYVCTKTQSVQHNQDGEMSLTQGEYQLLLFLLRANGSVVTRDQIIEGLSESARLTCVESVNALIYRIRKKFIKHCGISPLVTVSGAGYRVGQKERS</sequence>
<evidence type="ECO:0000256" key="6">
    <source>
        <dbReference type="PROSITE-ProRule" id="PRU00169"/>
    </source>
</evidence>
<organism evidence="10 11">
    <name type="scientific">Nitrincola nitratireducens</name>
    <dbReference type="NCBI Taxonomy" id="1229521"/>
    <lineage>
        <taxon>Bacteria</taxon>
        <taxon>Pseudomonadati</taxon>
        <taxon>Pseudomonadota</taxon>
        <taxon>Gammaproteobacteria</taxon>
        <taxon>Oceanospirillales</taxon>
        <taxon>Oceanospirillaceae</taxon>
        <taxon>Nitrincola</taxon>
    </lineage>
</organism>
<name>W9VP13_9GAMM</name>
<dbReference type="Gene3D" id="1.10.10.10">
    <property type="entry name" value="Winged helix-like DNA-binding domain superfamily/Winged helix DNA-binding domain"/>
    <property type="match status" value="1"/>
</dbReference>
<dbReference type="CDD" id="cd00383">
    <property type="entry name" value="trans_reg_C"/>
    <property type="match status" value="1"/>
</dbReference>
<evidence type="ECO:0000313" key="11">
    <source>
        <dbReference type="Proteomes" id="UP000019464"/>
    </source>
</evidence>
<dbReference type="EMBL" id="AONB01000003">
    <property type="protein sequence ID" value="EXJ12220.1"/>
    <property type="molecule type" value="Genomic_DNA"/>
</dbReference>
<keyword evidence="2" id="KW-0902">Two-component regulatory system</keyword>
<feature type="modified residue" description="4-aspartylphosphate" evidence="6">
    <location>
        <position position="54"/>
    </location>
</feature>
<dbReference type="SMART" id="SM00448">
    <property type="entry name" value="REC"/>
    <property type="match status" value="1"/>
</dbReference>
<dbReference type="Pfam" id="PF00486">
    <property type="entry name" value="Trans_reg_C"/>
    <property type="match status" value="1"/>
</dbReference>
<dbReference type="OrthoDB" id="6116949at2"/>
<dbReference type="InterPro" id="IPR036388">
    <property type="entry name" value="WH-like_DNA-bd_sf"/>
</dbReference>
<dbReference type="InterPro" id="IPR039420">
    <property type="entry name" value="WalR-like"/>
</dbReference>
<dbReference type="Gene3D" id="3.40.50.2300">
    <property type="match status" value="1"/>
</dbReference>
<dbReference type="PANTHER" id="PTHR48111">
    <property type="entry name" value="REGULATOR OF RPOS"/>
    <property type="match status" value="1"/>
</dbReference>
<reference evidence="11" key="1">
    <citation type="submission" date="2012-11" db="EMBL/GenBank/DDBJ databases">
        <authorList>
            <person name="Singh A."/>
            <person name="Pinnaka A.K."/>
            <person name="Vaidya B."/>
        </authorList>
    </citation>
    <scope>NUCLEOTIDE SEQUENCE [LARGE SCALE GENOMIC DNA]</scope>
    <source>
        <strain evidence="11">AK23</strain>
    </source>
</reference>
<keyword evidence="11" id="KW-1185">Reference proteome</keyword>
<dbReference type="SMART" id="SM00862">
    <property type="entry name" value="Trans_reg_C"/>
    <property type="match status" value="1"/>
</dbReference>
<dbReference type="Proteomes" id="UP000019464">
    <property type="component" value="Unassembled WGS sequence"/>
</dbReference>
<reference evidence="10 11" key="2">
    <citation type="journal article" date="2015" name="Syst. Appl. Microbiol.">
        <title>Nitrincola nitratireducens sp. nov. isolated from a haloalkaline crater lake.</title>
        <authorList>
            <person name="Singh A."/>
            <person name="Vaidya B."/>
            <person name="Tanuku N.R."/>
            <person name="Pinnaka A.K."/>
        </authorList>
    </citation>
    <scope>NUCLEOTIDE SEQUENCE [LARGE SCALE GENOMIC DNA]</scope>
    <source>
        <strain evidence="10 11">AK23</strain>
    </source>
</reference>
<evidence type="ECO:0000256" key="2">
    <source>
        <dbReference type="ARBA" id="ARBA00023012"/>
    </source>
</evidence>
<feature type="domain" description="OmpR/PhoB-type" evidence="9">
    <location>
        <begin position="139"/>
        <end position="238"/>
    </location>
</feature>
<evidence type="ECO:0000256" key="4">
    <source>
        <dbReference type="ARBA" id="ARBA00023125"/>
    </source>
</evidence>
<dbReference type="GO" id="GO:0005829">
    <property type="term" value="C:cytosol"/>
    <property type="evidence" value="ECO:0007669"/>
    <property type="project" value="TreeGrafter"/>
</dbReference>